<dbReference type="AlphaFoldDB" id="A0A542DNK5"/>
<dbReference type="RefSeq" id="WP_142000321.1">
    <property type="nucleotide sequence ID" value="NZ_VFML01000001.1"/>
</dbReference>
<reference evidence="1 2" key="1">
    <citation type="submission" date="2019-06" db="EMBL/GenBank/DDBJ databases">
        <title>Sequencing the genomes of 1000 actinobacteria strains.</title>
        <authorList>
            <person name="Klenk H.-P."/>
        </authorList>
    </citation>
    <scope>NUCLEOTIDE SEQUENCE [LARGE SCALE GENOMIC DNA]</scope>
    <source>
        <strain evidence="1 2">DSM 45679</strain>
    </source>
</reference>
<gene>
    <name evidence="1" type="ORF">FB471_4475</name>
</gene>
<sequence length="83" mass="9563">MRDPVEALTRFAHRHHLGPWVVDDLGRHRLLADWAEAFIAEVLEDCAEADHDEAAQLRELREELDAKPRKTISTAKVREIIDP</sequence>
<evidence type="ECO:0000313" key="1">
    <source>
        <dbReference type="EMBL" id="TQJ04670.1"/>
    </source>
</evidence>
<keyword evidence="2" id="KW-1185">Reference proteome</keyword>
<dbReference type="Proteomes" id="UP000320876">
    <property type="component" value="Unassembled WGS sequence"/>
</dbReference>
<protein>
    <submittedName>
        <fullName evidence="1">Uncharacterized protein</fullName>
    </submittedName>
</protein>
<evidence type="ECO:0000313" key="2">
    <source>
        <dbReference type="Proteomes" id="UP000320876"/>
    </source>
</evidence>
<comment type="caution">
    <text evidence="1">The sequence shown here is derived from an EMBL/GenBank/DDBJ whole genome shotgun (WGS) entry which is preliminary data.</text>
</comment>
<accession>A0A542DNK5</accession>
<name>A0A542DNK5_AMYCI</name>
<dbReference type="EMBL" id="VFML01000001">
    <property type="protein sequence ID" value="TQJ04670.1"/>
    <property type="molecule type" value="Genomic_DNA"/>
</dbReference>
<proteinExistence type="predicted"/>
<organism evidence="1 2">
    <name type="scientific">Amycolatopsis cihanbeyliensis</name>
    <dbReference type="NCBI Taxonomy" id="1128664"/>
    <lineage>
        <taxon>Bacteria</taxon>
        <taxon>Bacillati</taxon>
        <taxon>Actinomycetota</taxon>
        <taxon>Actinomycetes</taxon>
        <taxon>Pseudonocardiales</taxon>
        <taxon>Pseudonocardiaceae</taxon>
        <taxon>Amycolatopsis</taxon>
    </lineage>
</organism>